<evidence type="ECO:0000256" key="1">
    <source>
        <dbReference type="SAM" id="MobiDB-lite"/>
    </source>
</evidence>
<dbReference type="EMBL" id="VDFQ02000002">
    <property type="protein sequence ID" value="KAA1423447.1"/>
    <property type="molecule type" value="Genomic_DNA"/>
</dbReference>
<dbReference type="Pfam" id="PF09534">
    <property type="entry name" value="Trp_oprn_chp"/>
    <property type="match status" value="1"/>
</dbReference>
<reference evidence="3 4" key="1">
    <citation type="submission" date="2019-09" db="EMBL/GenBank/DDBJ databases">
        <title>Mumia zhuanghuii sp. nov. isolated from the intestinal contents of plateau pika (Ochotona curzoniae) in the Qinghai-Tibet plateau of China.</title>
        <authorList>
            <person name="Tian Z."/>
        </authorList>
    </citation>
    <scope>NUCLEOTIDE SEQUENCE [LARGE SCALE GENOMIC DNA]</scope>
    <source>
        <strain evidence="4">350</strain>
    </source>
</reference>
<dbReference type="OrthoDB" id="3712369at2"/>
<dbReference type="InterPro" id="IPR019051">
    <property type="entry name" value="Trp_biosyn_TM_oprn/chp"/>
</dbReference>
<gene>
    <name evidence="3" type="ORF">FE697_007520</name>
</gene>
<evidence type="ECO:0000313" key="4">
    <source>
        <dbReference type="Proteomes" id="UP000307768"/>
    </source>
</evidence>
<feature type="transmembrane region" description="Helical" evidence="2">
    <location>
        <begin position="85"/>
        <end position="105"/>
    </location>
</feature>
<keyword evidence="2" id="KW-0472">Membrane</keyword>
<keyword evidence="2" id="KW-0812">Transmembrane</keyword>
<evidence type="ECO:0000313" key="3">
    <source>
        <dbReference type="EMBL" id="KAA1423447.1"/>
    </source>
</evidence>
<accession>A0A5Q6RZS5</accession>
<feature type="transmembrane region" description="Helical" evidence="2">
    <location>
        <begin position="112"/>
        <end position="131"/>
    </location>
</feature>
<comment type="caution">
    <text evidence="3">The sequence shown here is derived from an EMBL/GenBank/DDBJ whole genome shotgun (WGS) entry which is preliminary data.</text>
</comment>
<protein>
    <submittedName>
        <fullName evidence="3">Trp biosynthesis-associated membrane protein</fullName>
    </submittedName>
</protein>
<organism evidence="3 4">
    <name type="scientific">Mumia zhuanghuii</name>
    <dbReference type="NCBI Taxonomy" id="2585211"/>
    <lineage>
        <taxon>Bacteria</taxon>
        <taxon>Bacillati</taxon>
        <taxon>Actinomycetota</taxon>
        <taxon>Actinomycetes</taxon>
        <taxon>Propionibacteriales</taxon>
        <taxon>Nocardioidaceae</taxon>
        <taxon>Mumia</taxon>
    </lineage>
</organism>
<feature type="transmembrane region" description="Helical" evidence="2">
    <location>
        <begin position="36"/>
        <end position="59"/>
    </location>
</feature>
<sequence>MRRRHPAGQGRADRSCLSHGCSHLLRRRRPARAGPVTSRGYGTTVLLGVAGAGAAFFAASQPWARVTVETQGLARDAVAVSGNDALPVVGGLALVALAGSVAVLATAGRIRTAVGVIVTLASLGAMIAVLTGSDALHDALVVSLADSPAMSGDAALQESLADDATGTMWRWATLVALALPALAGLAVVRWGREWPSMGRRYDSVGQQKAETDDDPWKALDRGEDPTV</sequence>
<proteinExistence type="predicted"/>
<feature type="region of interest" description="Disordered" evidence="1">
    <location>
        <begin position="201"/>
        <end position="227"/>
    </location>
</feature>
<feature type="compositionally biased region" description="Basic and acidic residues" evidence="1">
    <location>
        <begin position="214"/>
        <end position="227"/>
    </location>
</feature>
<keyword evidence="2" id="KW-1133">Transmembrane helix</keyword>
<dbReference type="AlphaFoldDB" id="A0A5Q6RZS5"/>
<evidence type="ECO:0000256" key="2">
    <source>
        <dbReference type="SAM" id="Phobius"/>
    </source>
</evidence>
<name>A0A5Q6RZS5_9ACTN</name>
<dbReference type="Proteomes" id="UP000307768">
    <property type="component" value="Unassembled WGS sequence"/>
</dbReference>
<feature type="transmembrane region" description="Helical" evidence="2">
    <location>
        <begin position="168"/>
        <end position="190"/>
    </location>
</feature>